<proteinExistence type="predicted"/>
<evidence type="ECO:0000313" key="1">
    <source>
        <dbReference type="EMBL" id="KAH3730986.1"/>
    </source>
</evidence>
<sequence>MFCSCLCYKNVAYSFNSVDAVDSYEGEDDHHDNVPNKLVFDNDSHAALASAMDNYDNHDDARDYDDSAAAVVDDGCDGYDGD</sequence>
<name>A0A9D4CVE6_DREPO</name>
<dbReference type="Proteomes" id="UP000828390">
    <property type="component" value="Unassembled WGS sequence"/>
</dbReference>
<dbReference type="EMBL" id="JAIWYP010000012">
    <property type="protein sequence ID" value="KAH3730986.1"/>
    <property type="molecule type" value="Genomic_DNA"/>
</dbReference>
<gene>
    <name evidence="1" type="ORF">DPMN_056989</name>
</gene>
<keyword evidence="2" id="KW-1185">Reference proteome</keyword>
<protein>
    <submittedName>
        <fullName evidence="1">Uncharacterized protein</fullName>
    </submittedName>
</protein>
<reference evidence="1" key="1">
    <citation type="journal article" date="2019" name="bioRxiv">
        <title>The Genome of the Zebra Mussel, Dreissena polymorpha: A Resource for Invasive Species Research.</title>
        <authorList>
            <person name="McCartney M.A."/>
            <person name="Auch B."/>
            <person name="Kono T."/>
            <person name="Mallez S."/>
            <person name="Zhang Y."/>
            <person name="Obille A."/>
            <person name="Becker A."/>
            <person name="Abrahante J.E."/>
            <person name="Garbe J."/>
            <person name="Badalamenti J.P."/>
            <person name="Herman A."/>
            <person name="Mangelson H."/>
            <person name="Liachko I."/>
            <person name="Sullivan S."/>
            <person name="Sone E.D."/>
            <person name="Koren S."/>
            <person name="Silverstein K.A.T."/>
            <person name="Beckman K.B."/>
            <person name="Gohl D.M."/>
        </authorList>
    </citation>
    <scope>NUCLEOTIDE SEQUENCE</scope>
    <source>
        <strain evidence="1">Duluth1</strain>
        <tissue evidence="1">Whole animal</tissue>
    </source>
</reference>
<comment type="caution">
    <text evidence="1">The sequence shown here is derived from an EMBL/GenBank/DDBJ whole genome shotgun (WGS) entry which is preliminary data.</text>
</comment>
<accession>A0A9D4CVE6</accession>
<organism evidence="1 2">
    <name type="scientific">Dreissena polymorpha</name>
    <name type="common">Zebra mussel</name>
    <name type="synonym">Mytilus polymorpha</name>
    <dbReference type="NCBI Taxonomy" id="45954"/>
    <lineage>
        <taxon>Eukaryota</taxon>
        <taxon>Metazoa</taxon>
        <taxon>Spiralia</taxon>
        <taxon>Lophotrochozoa</taxon>
        <taxon>Mollusca</taxon>
        <taxon>Bivalvia</taxon>
        <taxon>Autobranchia</taxon>
        <taxon>Heteroconchia</taxon>
        <taxon>Euheterodonta</taxon>
        <taxon>Imparidentia</taxon>
        <taxon>Neoheterodontei</taxon>
        <taxon>Myida</taxon>
        <taxon>Dreissenoidea</taxon>
        <taxon>Dreissenidae</taxon>
        <taxon>Dreissena</taxon>
    </lineage>
</organism>
<dbReference type="AlphaFoldDB" id="A0A9D4CVE6"/>
<evidence type="ECO:0000313" key="2">
    <source>
        <dbReference type="Proteomes" id="UP000828390"/>
    </source>
</evidence>
<reference evidence="1" key="2">
    <citation type="submission" date="2020-11" db="EMBL/GenBank/DDBJ databases">
        <authorList>
            <person name="McCartney M.A."/>
            <person name="Auch B."/>
            <person name="Kono T."/>
            <person name="Mallez S."/>
            <person name="Becker A."/>
            <person name="Gohl D.M."/>
            <person name="Silverstein K.A.T."/>
            <person name="Koren S."/>
            <person name="Bechman K.B."/>
            <person name="Herman A."/>
            <person name="Abrahante J.E."/>
            <person name="Garbe J."/>
        </authorList>
    </citation>
    <scope>NUCLEOTIDE SEQUENCE</scope>
    <source>
        <strain evidence="1">Duluth1</strain>
        <tissue evidence="1">Whole animal</tissue>
    </source>
</reference>